<evidence type="ECO:0008006" key="3">
    <source>
        <dbReference type="Google" id="ProtNLM"/>
    </source>
</evidence>
<organism evidence="1 2">
    <name type="scientific">Chitinophaga skermanii</name>
    <dbReference type="NCBI Taxonomy" id="331697"/>
    <lineage>
        <taxon>Bacteria</taxon>
        <taxon>Pseudomonadati</taxon>
        <taxon>Bacteroidota</taxon>
        <taxon>Chitinophagia</taxon>
        <taxon>Chitinophagales</taxon>
        <taxon>Chitinophagaceae</taxon>
        <taxon>Chitinophaga</taxon>
    </lineage>
</organism>
<keyword evidence="2" id="KW-1185">Reference proteome</keyword>
<proteinExistence type="predicted"/>
<protein>
    <recommendedName>
        <fullName evidence="3">Helix-turn-helix protein</fullName>
    </recommendedName>
</protein>
<dbReference type="AlphaFoldDB" id="A0A327Q7R3"/>
<gene>
    <name evidence="1" type="ORF">LX64_04146</name>
</gene>
<reference evidence="1 2" key="1">
    <citation type="submission" date="2018-06" db="EMBL/GenBank/DDBJ databases">
        <title>Genomic Encyclopedia of Archaeal and Bacterial Type Strains, Phase II (KMG-II): from individual species to whole genera.</title>
        <authorList>
            <person name="Goeker M."/>
        </authorList>
    </citation>
    <scope>NUCLEOTIDE SEQUENCE [LARGE SCALE GENOMIC DNA]</scope>
    <source>
        <strain evidence="1 2">DSM 23857</strain>
    </source>
</reference>
<evidence type="ECO:0000313" key="2">
    <source>
        <dbReference type="Proteomes" id="UP000249547"/>
    </source>
</evidence>
<dbReference type="EMBL" id="QLLL01000008">
    <property type="protein sequence ID" value="RAJ00440.1"/>
    <property type="molecule type" value="Genomic_DNA"/>
</dbReference>
<comment type="caution">
    <text evidence="1">The sequence shown here is derived from an EMBL/GenBank/DDBJ whole genome shotgun (WGS) entry which is preliminary data.</text>
</comment>
<name>A0A327Q7R3_9BACT</name>
<evidence type="ECO:0000313" key="1">
    <source>
        <dbReference type="EMBL" id="RAJ00440.1"/>
    </source>
</evidence>
<accession>A0A327Q7R3</accession>
<dbReference type="Proteomes" id="UP000249547">
    <property type="component" value="Unassembled WGS sequence"/>
</dbReference>
<sequence length="76" mass="8458">MTDKIFPNGLASDQIIRAKSILKKVNLKKICADNGVSYSIVINVLRGTSPRLECLRIVLDAANVELQKRDTLIQSF</sequence>